<name>A0A0V0TC62_9BILA</name>
<keyword evidence="3" id="KW-1185">Reference proteome</keyword>
<evidence type="ECO:0000256" key="1">
    <source>
        <dbReference type="SAM" id="MobiDB-lite"/>
    </source>
</evidence>
<dbReference type="AlphaFoldDB" id="A0A0V0TC62"/>
<organism evidence="2 3">
    <name type="scientific">Trichinella murrelli</name>
    <dbReference type="NCBI Taxonomy" id="144512"/>
    <lineage>
        <taxon>Eukaryota</taxon>
        <taxon>Metazoa</taxon>
        <taxon>Ecdysozoa</taxon>
        <taxon>Nematoda</taxon>
        <taxon>Enoplea</taxon>
        <taxon>Dorylaimia</taxon>
        <taxon>Trichinellida</taxon>
        <taxon>Trichinellidae</taxon>
        <taxon>Trichinella</taxon>
    </lineage>
</organism>
<dbReference type="OrthoDB" id="5918878at2759"/>
<reference evidence="2 3" key="1">
    <citation type="submission" date="2015-01" db="EMBL/GenBank/DDBJ databases">
        <title>Evolution of Trichinella species and genotypes.</title>
        <authorList>
            <person name="Korhonen P.K."/>
            <person name="Edoardo P."/>
            <person name="Giuseppe L.R."/>
            <person name="Gasser R.B."/>
        </authorList>
    </citation>
    <scope>NUCLEOTIDE SEQUENCE [LARGE SCALE GENOMIC DNA]</scope>
    <source>
        <strain evidence="2">ISS417</strain>
    </source>
</reference>
<dbReference type="Proteomes" id="UP000055048">
    <property type="component" value="Unassembled WGS sequence"/>
</dbReference>
<sequence>MVGIPNLATHVDRNARHTVSVDVLVKGTTSGQRVKRSITENPRDGGSGPTISGISQTKRHSRVFKKAERCRDGRLRNIFFRHRDLLIGADQVFGCFFGTMWSGDAQLLLDGRMMPRSSRMSNSFLASSSRSGGNRRGLAKTGGPCVRMWCCIEWVGGLLVLKQDVRDGYFFKTLRL</sequence>
<protein>
    <submittedName>
        <fullName evidence="2">Uncharacterized protein</fullName>
    </submittedName>
</protein>
<dbReference type="EMBL" id="JYDJ01000353">
    <property type="protein sequence ID" value="KRX36605.1"/>
    <property type="molecule type" value="Genomic_DNA"/>
</dbReference>
<accession>A0A0V0TC62</accession>
<evidence type="ECO:0000313" key="3">
    <source>
        <dbReference type="Proteomes" id="UP000055048"/>
    </source>
</evidence>
<gene>
    <name evidence="2" type="ORF">T05_13332</name>
</gene>
<proteinExistence type="predicted"/>
<feature type="region of interest" description="Disordered" evidence="1">
    <location>
        <begin position="37"/>
        <end position="59"/>
    </location>
</feature>
<evidence type="ECO:0000313" key="2">
    <source>
        <dbReference type="EMBL" id="KRX36605.1"/>
    </source>
</evidence>
<comment type="caution">
    <text evidence="2">The sequence shown here is derived from an EMBL/GenBank/DDBJ whole genome shotgun (WGS) entry which is preliminary data.</text>
</comment>